<evidence type="ECO:0000256" key="2">
    <source>
        <dbReference type="ARBA" id="ARBA00022679"/>
    </source>
</evidence>
<dbReference type="GO" id="GO:0004419">
    <property type="term" value="F:hydroxymethylglutaryl-CoA lyase activity"/>
    <property type="evidence" value="ECO:0007669"/>
    <property type="project" value="UniProtKB-EC"/>
</dbReference>
<evidence type="ECO:0000256" key="3">
    <source>
        <dbReference type="ARBA" id="ARBA00022723"/>
    </source>
</evidence>
<feature type="compositionally biased region" description="Low complexity" evidence="6">
    <location>
        <begin position="7"/>
        <end position="26"/>
    </location>
</feature>
<dbReference type="Gene3D" id="3.20.20.70">
    <property type="entry name" value="Aldolase class I"/>
    <property type="match status" value="1"/>
</dbReference>
<evidence type="ECO:0000313" key="9">
    <source>
        <dbReference type="Proteomes" id="UP000255467"/>
    </source>
</evidence>
<evidence type="ECO:0000259" key="7">
    <source>
        <dbReference type="PROSITE" id="PS50991"/>
    </source>
</evidence>
<dbReference type="PANTHER" id="PTHR42738">
    <property type="entry name" value="HYDROXYMETHYLGLUTARYL-COA LYASE"/>
    <property type="match status" value="1"/>
</dbReference>
<dbReference type="InterPro" id="IPR013785">
    <property type="entry name" value="Aldolase_TIM"/>
</dbReference>
<dbReference type="PROSITE" id="PS00815">
    <property type="entry name" value="AIPM_HOMOCIT_SYNTH_1"/>
    <property type="match status" value="1"/>
</dbReference>
<dbReference type="GO" id="GO:0046872">
    <property type="term" value="F:metal ion binding"/>
    <property type="evidence" value="ECO:0007669"/>
    <property type="project" value="UniProtKB-KW"/>
</dbReference>
<dbReference type="Pfam" id="PF00682">
    <property type="entry name" value="HMGL-like"/>
    <property type="match status" value="1"/>
</dbReference>
<dbReference type="PANTHER" id="PTHR42738:SF7">
    <property type="entry name" value="HYDROXYMETHYLGLUTARYL-COA LYASE"/>
    <property type="match status" value="1"/>
</dbReference>
<dbReference type="EC" id="4.1.3.4" evidence="8"/>
<evidence type="ECO:0000256" key="1">
    <source>
        <dbReference type="ARBA" id="ARBA00009405"/>
    </source>
</evidence>
<dbReference type="InterPro" id="IPR043594">
    <property type="entry name" value="HMGL"/>
</dbReference>
<evidence type="ECO:0000313" key="8">
    <source>
        <dbReference type="EMBL" id="SUA73032.1"/>
    </source>
</evidence>
<dbReference type="EMBL" id="UGRY01000002">
    <property type="protein sequence ID" value="SUA73032.1"/>
    <property type="molecule type" value="Genomic_DNA"/>
</dbReference>
<accession>A0A378Y744</accession>
<evidence type="ECO:0000256" key="6">
    <source>
        <dbReference type="SAM" id="MobiDB-lite"/>
    </source>
</evidence>
<protein>
    <submittedName>
        <fullName evidence="8">Hydroxymethylglutaryl-CoA lyase yngG</fullName>
        <ecNumber evidence="8">4.1.3.4</ecNumber>
    </submittedName>
</protein>
<feature type="domain" description="Pyruvate carboxyltransferase" evidence="7">
    <location>
        <begin position="66"/>
        <end position="332"/>
    </location>
</feature>
<gene>
    <name evidence="8" type="primary">yngG_1</name>
    <name evidence="8" type="ORF">NCTC1934_00465</name>
</gene>
<dbReference type="RefSeq" id="WP_255222222.1">
    <property type="nucleotide sequence ID" value="NZ_UGRY01000002.1"/>
</dbReference>
<comment type="similarity">
    <text evidence="1">Belongs to the HMG-CoA lyase family.</text>
</comment>
<dbReference type="InterPro" id="IPR002034">
    <property type="entry name" value="AIPM/Hcit_synth_CS"/>
</dbReference>
<keyword evidence="3" id="KW-0479">Metal-binding</keyword>
<dbReference type="AlphaFoldDB" id="A0A378Y744"/>
<dbReference type="GO" id="GO:0046912">
    <property type="term" value="F:acyltransferase activity, acyl groups converted into alkyl on transfer"/>
    <property type="evidence" value="ECO:0007669"/>
    <property type="project" value="InterPro"/>
</dbReference>
<dbReference type="PROSITE" id="PS50991">
    <property type="entry name" value="PYR_CT"/>
    <property type="match status" value="1"/>
</dbReference>
<dbReference type="GO" id="GO:0046951">
    <property type="term" value="P:ketone body biosynthetic process"/>
    <property type="evidence" value="ECO:0007669"/>
    <property type="project" value="TreeGrafter"/>
</dbReference>
<dbReference type="STRING" id="1406858.GCA_000710895_01505"/>
<dbReference type="InterPro" id="IPR000891">
    <property type="entry name" value="PYR_CT"/>
</dbReference>
<sequence>MNRHDGAPAPGGATPPAGAGQQPASSADHRNAAPYPGGTTPHRSAERQLADAAQLTGAATARRAVPLLRDVTLRDGLQLTGKVLPTEHKVEIVRRLLGLGVPELEIGSLARPDLVPPMANSLEVVAALSPEELRRCWLWVATPRHVEKAAAAGARNFQYCFSVSDAHNRANIGRATEDSVAAMPAAVELARAVGGRIQLCLATAFTCPFDGPVDPERVLAIAADPRTAGADDVVLADTLGQAHPGQVAALVAAVRARNPQRRIVFHGHDTWGLGVANSLAAAAAGADVVDGSLGGLGGCPFAPGASGNTSSEDLLFATRPDWFTPAVLGELVRMSEALLTELGEPNRSRTVEGARSKAQAFEWVIRG</sequence>
<keyword evidence="9" id="KW-1185">Reference proteome</keyword>
<reference evidence="8 9" key="1">
    <citation type="submission" date="2018-06" db="EMBL/GenBank/DDBJ databases">
        <authorList>
            <consortium name="Pathogen Informatics"/>
            <person name="Doyle S."/>
        </authorList>
    </citation>
    <scope>NUCLEOTIDE SEQUENCE [LARGE SCALE GENOMIC DNA]</scope>
    <source>
        <strain evidence="8 9">NCTC1934</strain>
    </source>
</reference>
<evidence type="ECO:0000256" key="4">
    <source>
        <dbReference type="ARBA" id="ARBA00023239"/>
    </source>
</evidence>
<name>A0A378Y744_9NOCA</name>
<dbReference type="SUPFAM" id="SSF51569">
    <property type="entry name" value="Aldolase"/>
    <property type="match status" value="1"/>
</dbReference>
<dbReference type="GO" id="GO:0006552">
    <property type="term" value="P:L-leucine catabolic process"/>
    <property type="evidence" value="ECO:0007669"/>
    <property type="project" value="TreeGrafter"/>
</dbReference>
<keyword evidence="2 5" id="KW-0808">Transferase</keyword>
<organism evidence="8 9">
    <name type="scientific">Nocardia otitidiscaviarum</name>
    <dbReference type="NCBI Taxonomy" id="1823"/>
    <lineage>
        <taxon>Bacteria</taxon>
        <taxon>Bacillati</taxon>
        <taxon>Actinomycetota</taxon>
        <taxon>Actinomycetes</taxon>
        <taxon>Mycobacteriales</taxon>
        <taxon>Nocardiaceae</taxon>
        <taxon>Nocardia</taxon>
    </lineage>
</organism>
<proteinExistence type="inferred from homology"/>
<dbReference type="Proteomes" id="UP000255467">
    <property type="component" value="Unassembled WGS sequence"/>
</dbReference>
<keyword evidence="4 8" id="KW-0456">Lyase</keyword>
<evidence type="ECO:0000256" key="5">
    <source>
        <dbReference type="RuleBase" id="RU003523"/>
    </source>
</evidence>
<comment type="similarity">
    <text evidence="5">Belongs to the alpha-IPM synthase/homocitrate synthase family.</text>
</comment>
<feature type="region of interest" description="Disordered" evidence="6">
    <location>
        <begin position="1"/>
        <end position="49"/>
    </location>
</feature>